<keyword evidence="9" id="KW-1133">Transmembrane helix</keyword>
<feature type="domain" description="Signal transduction histidine kinase subgroup 3 dimerisation and phosphoacceptor" evidence="11">
    <location>
        <begin position="207"/>
        <end position="273"/>
    </location>
</feature>
<dbReference type="OrthoDB" id="227596at2"/>
<evidence type="ECO:0000259" key="10">
    <source>
        <dbReference type="Pfam" id="PF02518"/>
    </source>
</evidence>
<reference evidence="13 14" key="1">
    <citation type="submission" date="2018-11" db="EMBL/GenBank/DDBJ databases">
        <title>The genome draft of YIM 96095.</title>
        <authorList>
            <person name="Tang S.-K."/>
            <person name="Chunyu W.-X."/>
            <person name="Feng Y.-Z."/>
        </authorList>
    </citation>
    <scope>NUCLEOTIDE SEQUENCE [LARGE SCALE GENOMIC DNA]</scope>
    <source>
        <strain evidence="13 14">YIM 96095</strain>
    </source>
</reference>
<dbReference type="Gene3D" id="3.30.565.10">
    <property type="entry name" value="Histidine kinase-like ATPase, C-terminal domain"/>
    <property type="match status" value="1"/>
</dbReference>
<keyword evidence="6" id="KW-0418">Kinase</keyword>
<dbReference type="GO" id="GO:0000155">
    <property type="term" value="F:phosphorelay sensor kinase activity"/>
    <property type="evidence" value="ECO:0007669"/>
    <property type="project" value="InterPro"/>
</dbReference>
<comment type="catalytic activity">
    <reaction evidence="1">
        <text>ATP + protein L-histidine = ADP + protein N-phospho-L-histidine.</text>
        <dbReference type="EC" id="2.7.13.3"/>
    </reaction>
</comment>
<dbReference type="InterPro" id="IPR050482">
    <property type="entry name" value="Sensor_HK_TwoCompSys"/>
</dbReference>
<evidence type="ECO:0000313" key="13">
    <source>
        <dbReference type="EMBL" id="RNL82213.1"/>
    </source>
</evidence>
<keyword evidence="9" id="KW-0812">Transmembrane</keyword>
<dbReference type="Pfam" id="PF02518">
    <property type="entry name" value="HATPase_c"/>
    <property type="match status" value="1"/>
</dbReference>
<keyword evidence="8" id="KW-0902">Two-component regulatory system</keyword>
<accession>A0A3N0E345</accession>
<dbReference type="Proteomes" id="UP000269198">
    <property type="component" value="Unassembled WGS sequence"/>
</dbReference>
<feature type="domain" description="Histidine kinase/HSP90-like ATPase" evidence="10">
    <location>
        <begin position="320"/>
        <end position="405"/>
    </location>
</feature>
<dbReference type="EC" id="2.7.13.3" evidence="2"/>
<feature type="transmembrane region" description="Helical" evidence="9">
    <location>
        <begin position="59"/>
        <end position="76"/>
    </location>
</feature>
<dbReference type="AlphaFoldDB" id="A0A3N0E345"/>
<feature type="transmembrane region" description="Helical" evidence="9">
    <location>
        <begin position="124"/>
        <end position="146"/>
    </location>
</feature>
<comment type="caution">
    <text evidence="13">The sequence shown here is derived from an EMBL/GenBank/DDBJ whole genome shotgun (WGS) entry which is preliminary data.</text>
</comment>
<evidence type="ECO:0000256" key="5">
    <source>
        <dbReference type="ARBA" id="ARBA00022741"/>
    </source>
</evidence>
<organism evidence="13 14">
    <name type="scientific">Halostreptopolyspora alba</name>
    <dbReference type="NCBI Taxonomy" id="2487137"/>
    <lineage>
        <taxon>Bacteria</taxon>
        <taxon>Bacillati</taxon>
        <taxon>Actinomycetota</taxon>
        <taxon>Actinomycetes</taxon>
        <taxon>Streptosporangiales</taxon>
        <taxon>Nocardiopsidaceae</taxon>
        <taxon>Halostreptopolyspora</taxon>
    </lineage>
</organism>
<keyword evidence="5" id="KW-0547">Nucleotide-binding</keyword>
<dbReference type="GO" id="GO:0016020">
    <property type="term" value="C:membrane"/>
    <property type="evidence" value="ECO:0007669"/>
    <property type="project" value="InterPro"/>
</dbReference>
<evidence type="ECO:0000256" key="4">
    <source>
        <dbReference type="ARBA" id="ARBA00022679"/>
    </source>
</evidence>
<evidence type="ECO:0000313" key="14">
    <source>
        <dbReference type="Proteomes" id="UP000269198"/>
    </source>
</evidence>
<feature type="domain" description="DUF7134" evidence="12">
    <location>
        <begin position="24"/>
        <end position="178"/>
    </location>
</feature>
<dbReference type="InterPro" id="IPR036890">
    <property type="entry name" value="HATPase_C_sf"/>
</dbReference>
<keyword evidence="4" id="KW-0808">Transferase</keyword>
<keyword evidence="9" id="KW-0472">Membrane</keyword>
<dbReference type="Pfam" id="PF07730">
    <property type="entry name" value="HisKA_3"/>
    <property type="match status" value="1"/>
</dbReference>
<dbReference type="InterPro" id="IPR055558">
    <property type="entry name" value="DUF7134"/>
</dbReference>
<proteinExistence type="predicted"/>
<dbReference type="InterPro" id="IPR003594">
    <property type="entry name" value="HATPase_dom"/>
</dbReference>
<evidence type="ECO:0000256" key="7">
    <source>
        <dbReference type="ARBA" id="ARBA00022840"/>
    </source>
</evidence>
<dbReference type="Gene3D" id="1.20.5.1930">
    <property type="match status" value="1"/>
</dbReference>
<dbReference type="CDD" id="cd16917">
    <property type="entry name" value="HATPase_UhpB-NarQ-NarX-like"/>
    <property type="match status" value="1"/>
</dbReference>
<keyword evidence="14" id="KW-1185">Reference proteome</keyword>
<dbReference type="EMBL" id="RJMB01000025">
    <property type="protein sequence ID" value="RNL82213.1"/>
    <property type="molecule type" value="Genomic_DNA"/>
</dbReference>
<dbReference type="InterPro" id="IPR011712">
    <property type="entry name" value="Sig_transdc_His_kin_sub3_dim/P"/>
</dbReference>
<dbReference type="PANTHER" id="PTHR24421:SF10">
    <property type="entry name" value="NITRATE_NITRITE SENSOR PROTEIN NARQ"/>
    <property type="match status" value="1"/>
</dbReference>
<evidence type="ECO:0000259" key="11">
    <source>
        <dbReference type="Pfam" id="PF07730"/>
    </source>
</evidence>
<protein>
    <recommendedName>
        <fullName evidence="2">histidine kinase</fullName>
        <ecNumber evidence="2">2.7.13.3</ecNumber>
    </recommendedName>
</protein>
<evidence type="ECO:0000256" key="2">
    <source>
        <dbReference type="ARBA" id="ARBA00012438"/>
    </source>
</evidence>
<keyword evidence="3" id="KW-0597">Phosphoprotein</keyword>
<dbReference type="PANTHER" id="PTHR24421">
    <property type="entry name" value="NITRATE/NITRITE SENSOR PROTEIN NARX-RELATED"/>
    <property type="match status" value="1"/>
</dbReference>
<evidence type="ECO:0000259" key="12">
    <source>
        <dbReference type="Pfam" id="PF23539"/>
    </source>
</evidence>
<dbReference type="GO" id="GO:0005524">
    <property type="term" value="F:ATP binding"/>
    <property type="evidence" value="ECO:0007669"/>
    <property type="project" value="UniProtKB-KW"/>
</dbReference>
<feature type="transmembrane region" description="Helical" evidence="9">
    <location>
        <begin position="158"/>
        <end position="177"/>
    </location>
</feature>
<keyword evidence="7" id="KW-0067">ATP-binding</keyword>
<dbReference type="Pfam" id="PF23539">
    <property type="entry name" value="DUF7134"/>
    <property type="match status" value="1"/>
</dbReference>
<evidence type="ECO:0000256" key="6">
    <source>
        <dbReference type="ARBA" id="ARBA00022777"/>
    </source>
</evidence>
<dbReference type="SUPFAM" id="SSF55874">
    <property type="entry name" value="ATPase domain of HSP90 chaperone/DNA topoisomerase II/histidine kinase"/>
    <property type="match status" value="1"/>
</dbReference>
<sequence length="414" mass="43139">MTSVTTAHAPRPLSVRPAPAVPLLQRHPRVVDVAVAAAHLLPTAAGSAHLLVTGEVESWRAWVGLALTAVVTALLLMRRARPLTVLGAVTGLGLVQGLSTGQLITPALPVLLYTVGTRMGPGPALGALGAVAGISAAGLTVVDVTLGLGTIGGLRSALVITVTVLPLATLLGALVGLRRRYVLALVERAEQAEREQEQRARLARADERNRVSREIHDIVGHTLTAIVNLSDGVDTSLTHTPDQARQGVRTINTIAREALDDTRAVLGSLRSDDATRPRTPEGDRGWLSHPLDTARAAGLSVECTEVGESSSAGGSVLASAQRILQEAVTNTLRHAEAATGIDVRITHTQGGMEIHVRDDGRSPRPDVGDPGHGLLGIQERAAHHHGRAVAGPATGGGWYVHVELHSAESAEAEP</sequence>
<evidence type="ECO:0000256" key="9">
    <source>
        <dbReference type="SAM" id="Phobius"/>
    </source>
</evidence>
<gene>
    <name evidence="13" type="ORF">EFW17_20115</name>
</gene>
<feature type="transmembrane region" description="Helical" evidence="9">
    <location>
        <begin position="83"/>
        <end position="104"/>
    </location>
</feature>
<dbReference type="GO" id="GO:0046983">
    <property type="term" value="F:protein dimerization activity"/>
    <property type="evidence" value="ECO:0007669"/>
    <property type="project" value="InterPro"/>
</dbReference>
<evidence type="ECO:0000256" key="1">
    <source>
        <dbReference type="ARBA" id="ARBA00000085"/>
    </source>
</evidence>
<name>A0A3N0E345_9ACTN</name>
<evidence type="ECO:0000256" key="8">
    <source>
        <dbReference type="ARBA" id="ARBA00023012"/>
    </source>
</evidence>
<evidence type="ECO:0000256" key="3">
    <source>
        <dbReference type="ARBA" id="ARBA00022553"/>
    </source>
</evidence>